<evidence type="ECO:0000256" key="1">
    <source>
        <dbReference type="ARBA" id="ARBA00004651"/>
    </source>
</evidence>
<keyword evidence="6 8" id="KW-0472">Membrane</keyword>
<dbReference type="Proteomes" id="UP000239388">
    <property type="component" value="Unassembled WGS sequence"/>
</dbReference>
<dbReference type="GO" id="GO:0009103">
    <property type="term" value="P:lipopolysaccharide biosynthetic process"/>
    <property type="evidence" value="ECO:0007669"/>
    <property type="project" value="TreeGrafter"/>
</dbReference>
<feature type="binding site" evidence="7">
    <location>
        <position position="186"/>
    </location>
    <ligand>
        <name>Mg(2+)</name>
        <dbReference type="ChEBI" id="CHEBI:18420"/>
    </ligand>
</feature>
<evidence type="ECO:0000256" key="6">
    <source>
        <dbReference type="ARBA" id="ARBA00023136"/>
    </source>
</evidence>
<dbReference type="EMBL" id="PUIB01000013">
    <property type="protein sequence ID" value="PQO36536.1"/>
    <property type="molecule type" value="Genomic_DNA"/>
</dbReference>
<sequence>MTWNPLVAFSLIAAAVIPSFLLSLIATAVVRANARKWGLVDEPNDRKVHVTPTPLGGGIGIWVGLVGTLALAQLAVWLISRIEFGEGSLPPMLASLVEMAQTHAGGFLHQSIKLWALLAGASILMIIGLIDDRVGLSWKIRLAMQATIAAFFVIGFDWKLSFYVDIVWLQYLVSILWIVAMINSFNMLDNMDGLSAGVATIAASIMAAVLLMAPDPSTAGPQLFTAGFLLVLTGAMLGFLWHNRPPAKIFMGDAGSYLIGFCIAIMTIVATFAGYDEGARHAVLAPLCILAVPLFDLITVIGIRLREGRSPFQPDKSHVSHRLVELGFTKTQAVLTIYLMTATCGLGAVLLHRVDWIGAIVVLMMVFCVLALIGVIESTARRSRKDS</sequence>
<dbReference type="AlphaFoldDB" id="A0A2S8FWI0"/>
<feature type="transmembrane region" description="Helical" evidence="8">
    <location>
        <begin position="356"/>
        <end position="376"/>
    </location>
</feature>
<feature type="binding site" evidence="7">
    <location>
        <position position="253"/>
    </location>
    <ligand>
        <name>Mg(2+)</name>
        <dbReference type="ChEBI" id="CHEBI:18420"/>
    </ligand>
</feature>
<evidence type="ECO:0000256" key="8">
    <source>
        <dbReference type="SAM" id="Phobius"/>
    </source>
</evidence>
<evidence type="ECO:0000256" key="3">
    <source>
        <dbReference type="ARBA" id="ARBA00022679"/>
    </source>
</evidence>
<dbReference type="OrthoDB" id="9783652at2"/>
<keyword evidence="5 8" id="KW-1133">Transmembrane helix</keyword>
<comment type="subcellular location">
    <subcellularLocation>
        <location evidence="1">Cell membrane</location>
        <topology evidence="1">Multi-pass membrane protein</topology>
    </subcellularLocation>
</comment>
<feature type="transmembrane region" description="Helical" evidence="8">
    <location>
        <begin position="55"/>
        <end position="79"/>
    </location>
</feature>
<keyword evidence="3 9" id="KW-0808">Transferase</keyword>
<comment type="caution">
    <text evidence="9">The sequence shown here is derived from an EMBL/GenBank/DDBJ whole genome shotgun (WGS) entry which is preliminary data.</text>
</comment>
<evidence type="ECO:0000313" key="9">
    <source>
        <dbReference type="EMBL" id="PQO36536.1"/>
    </source>
</evidence>
<dbReference type="GO" id="GO:0016780">
    <property type="term" value="F:phosphotransferase activity, for other substituted phosphate groups"/>
    <property type="evidence" value="ECO:0007669"/>
    <property type="project" value="InterPro"/>
</dbReference>
<feature type="transmembrane region" description="Helical" evidence="8">
    <location>
        <begin position="112"/>
        <end position="130"/>
    </location>
</feature>
<evidence type="ECO:0000313" key="10">
    <source>
        <dbReference type="Proteomes" id="UP000239388"/>
    </source>
</evidence>
<keyword evidence="7" id="KW-0460">Magnesium</keyword>
<dbReference type="GO" id="GO:0071555">
    <property type="term" value="P:cell wall organization"/>
    <property type="evidence" value="ECO:0007669"/>
    <property type="project" value="TreeGrafter"/>
</dbReference>
<keyword evidence="7" id="KW-0479">Metal-binding</keyword>
<accession>A0A2S8FWI0</accession>
<organism evidence="9 10">
    <name type="scientific">Blastopirellula marina</name>
    <dbReference type="NCBI Taxonomy" id="124"/>
    <lineage>
        <taxon>Bacteria</taxon>
        <taxon>Pseudomonadati</taxon>
        <taxon>Planctomycetota</taxon>
        <taxon>Planctomycetia</taxon>
        <taxon>Pirellulales</taxon>
        <taxon>Pirellulaceae</taxon>
        <taxon>Blastopirellula</taxon>
    </lineage>
</organism>
<dbReference type="CDD" id="cd06853">
    <property type="entry name" value="GT_WecA_like"/>
    <property type="match status" value="1"/>
</dbReference>
<gene>
    <name evidence="9" type="ORF">C5Y98_12625</name>
</gene>
<feature type="transmembrane region" description="Helical" evidence="8">
    <location>
        <begin position="281"/>
        <end position="305"/>
    </location>
</feature>
<protein>
    <submittedName>
        <fullName evidence="9">Undecaprenyl/decaprenyl-phosphate alpha-N-acetylglucosaminyl 1-phosphate transferase</fullName>
    </submittedName>
</protein>
<feature type="transmembrane region" description="Helical" evidence="8">
    <location>
        <begin position="193"/>
        <end position="213"/>
    </location>
</feature>
<name>A0A2S8FWI0_9BACT</name>
<feature type="transmembrane region" description="Helical" evidence="8">
    <location>
        <begin position="219"/>
        <end position="242"/>
    </location>
</feature>
<feature type="transmembrane region" description="Helical" evidence="8">
    <location>
        <begin position="6"/>
        <end position="34"/>
    </location>
</feature>
<comment type="cofactor">
    <cofactor evidence="7">
        <name>Mg(2+)</name>
        <dbReference type="ChEBI" id="CHEBI:18420"/>
    </cofactor>
</comment>
<evidence type="ECO:0000256" key="4">
    <source>
        <dbReference type="ARBA" id="ARBA00022692"/>
    </source>
</evidence>
<dbReference type="GO" id="GO:0044038">
    <property type="term" value="P:cell wall macromolecule biosynthetic process"/>
    <property type="evidence" value="ECO:0007669"/>
    <property type="project" value="TreeGrafter"/>
</dbReference>
<dbReference type="PANTHER" id="PTHR22926:SF3">
    <property type="entry name" value="UNDECAPRENYL-PHOSPHATE ALPHA-N-ACETYLGLUCOSAMINYL 1-PHOSPHATE TRANSFERASE"/>
    <property type="match status" value="1"/>
</dbReference>
<reference evidence="9 10" key="1">
    <citation type="submission" date="2018-02" db="EMBL/GenBank/DDBJ databases">
        <title>Comparative genomes isolates from brazilian mangrove.</title>
        <authorList>
            <person name="Araujo J.E."/>
            <person name="Taketani R.G."/>
            <person name="Silva M.C.P."/>
            <person name="Loureco M.V."/>
            <person name="Andreote F.D."/>
        </authorList>
    </citation>
    <scope>NUCLEOTIDE SEQUENCE [LARGE SCALE GENOMIC DNA]</scope>
    <source>
        <strain evidence="9 10">NAP PRIS-MGV</strain>
    </source>
</reference>
<dbReference type="GO" id="GO:0005886">
    <property type="term" value="C:plasma membrane"/>
    <property type="evidence" value="ECO:0007669"/>
    <property type="project" value="UniProtKB-SubCell"/>
</dbReference>
<evidence type="ECO:0000256" key="7">
    <source>
        <dbReference type="PIRSR" id="PIRSR600715-1"/>
    </source>
</evidence>
<keyword evidence="4 8" id="KW-0812">Transmembrane</keyword>
<dbReference type="GO" id="GO:0046872">
    <property type="term" value="F:metal ion binding"/>
    <property type="evidence" value="ECO:0007669"/>
    <property type="project" value="UniProtKB-KW"/>
</dbReference>
<dbReference type="InterPro" id="IPR000715">
    <property type="entry name" value="Glycosyl_transferase_4"/>
</dbReference>
<evidence type="ECO:0000256" key="2">
    <source>
        <dbReference type="ARBA" id="ARBA00022475"/>
    </source>
</evidence>
<dbReference type="RefSeq" id="WP_105354625.1">
    <property type="nucleotide sequence ID" value="NZ_PUIB01000013.1"/>
</dbReference>
<proteinExistence type="predicted"/>
<feature type="transmembrane region" description="Helical" evidence="8">
    <location>
        <begin position="166"/>
        <end position="186"/>
    </location>
</feature>
<dbReference type="Pfam" id="PF00953">
    <property type="entry name" value="Glycos_transf_4"/>
    <property type="match status" value="1"/>
</dbReference>
<feature type="transmembrane region" description="Helical" evidence="8">
    <location>
        <begin position="326"/>
        <end position="350"/>
    </location>
</feature>
<dbReference type="PANTHER" id="PTHR22926">
    <property type="entry name" value="PHOSPHO-N-ACETYLMURAMOYL-PENTAPEPTIDE-TRANSFERASE"/>
    <property type="match status" value="1"/>
</dbReference>
<evidence type="ECO:0000256" key="5">
    <source>
        <dbReference type="ARBA" id="ARBA00022989"/>
    </source>
</evidence>
<keyword evidence="2" id="KW-1003">Cell membrane</keyword>
<feature type="transmembrane region" description="Helical" evidence="8">
    <location>
        <begin position="142"/>
        <end position="160"/>
    </location>
</feature>
<feature type="transmembrane region" description="Helical" evidence="8">
    <location>
        <begin position="254"/>
        <end position="275"/>
    </location>
</feature>